<dbReference type="EMBL" id="PYDT01000004">
    <property type="protein sequence ID" value="THU63757.1"/>
    <property type="molecule type" value="Genomic_DNA"/>
</dbReference>
<dbReference type="PROSITE" id="PS50071">
    <property type="entry name" value="HOMEOBOX_2"/>
    <property type="match status" value="1"/>
</dbReference>
<feature type="domain" description="Homeobox" evidence="11">
    <location>
        <begin position="20"/>
        <end position="80"/>
    </location>
</feature>
<dbReference type="InterPro" id="IPR000047">
    <property type="entry name" value="HTH_motif"/>
</dbReference>
<keyword evidence="7 8" id="KW-0539">Nucleus</keyword>
<feature type="compositionally biased region" description="Basic and acidic residues" evidence="10">
    <location>
        <begin position="21"/>
        <end position="30"/>
    </location>
</feature>
<feature type="compositionally biased region" description="Acidic residues" evidence="10">
    <location>
        <begin position="156"/>
        <end position="169"/>
    </location>
</feature>
<evidence type="ECO:0000256" key="4">
    <source>
        <dbReference type="ARBA" id="ARBA00023155"/>
    </source>
</evidence>
<gene>
    <name evidence="12" type="ORF">C4D60_Mb01t19180</name>
</gene>
<evidence type="ECO:0000313" key="13">
    <source>
        <dbReference type="Proteomes" id="UP000317650"/>
    </source>
</evidence>
<feature type="region of interest" description="Disordered" evidence="10">
    <location>
        <begin position="1"/>
        <end position="30"/>
    </location>
</feature>
<dbReference type="PRINTS" id="PR00031">
    <property type="entry name" value="HTHREPRESSR"/>
</dbReference>
<feature type="compositionally biased region" description="Polar residues" evidence="10">
    <location>
        <begin position="187"/>
        <end position="196"/>
    </location>
</feature>
<proteinExistence type="inferred from homology"/>
<evidence type="ECO:0000256" key="1">
    <source>
        <dbReference type="ARBA" id="ARBA00004123"/>
    </source>
</evidence>
<comment type="subcellular location">
    <subcellularLocation>
        <location evidence="1 7 8">Nucleus</location>
    </subcellularLocation>
</comment>
<dbReference type="Proteomes" id="UP000317650">
    <property type="component" value="Chromosome 1"/>
</dbReference>
<evidence type="ECO:0000313" key="12">
    <source>
        <dbReference type="EMBL" id="THU63757.1"/>
    </source>
</evidence>
<dbReference type="Gene3D" id="1.10.10.60">
    <property type="entry name" value="Homeodomain-like"/>
    <property type="match status" value="1"/>
</dbReference>
<evidence type="ECO:0000256" key="5">
    <source>
        <dbReference type="ARBA" id="ARBA00023163"/>
    </source>
</evidence>
<evidence type="ECO:0000256" key="8">
    <source>
        <dbReference type="RuleBase" id="RU000682"/>
    </source>
</evidence>
<evidence type="ECO:0000256" key="7">
    <source>
        <dbReference type="PROSITE-ProRule" id="PRU00108"/>
    </source>
</evidence>
<keyword evidence="2 9" id="KW-0805">Transcription regulation</keyword>
<dbReference type="GO" id="GO:0043565">
    <property type="term" value="F:sequence-specific DNA binding"/>
    <property type="evidence" value="ECO:0007669"/>
    <property type="project" value="InterPro"/>
</dbReference>
<dbReference type="SUPFAM" id="SSF46689">
    <property type="entry name" value="Homeodomain-like"/>
    <property type="match status" value="1"/>
</dbReference>
<evidence type="ECO:0000256" key="3">
    <source>
        <dbReference type="ARBA" id="ARBA00023125"/>
    </source>
</evidence>
<protein>
    <recommendedName>
        <fullName evidence="9">Homeobox-leucine zipper protein</fullName>
    </recommendedName>
    <alternativeName>
        <fullName evidence="9">HD-ZIP protein</fullName>
    </alternativeName>
    <alternativeName>
        <fullName evidence="9">Homeodomain transcription factor</fullName>
    </alternativeName>
</protein>
<dbReference type="PANTHER" id="PTHR24326">
    <property type="entry name" value="HOMEOBOX-LEUCINE ZIPPER PROTEIN"/>
    <property type="match status" value="1"/>
</dbReference>
<dbReference type="CDD" id="cd00086">
    <property type="entry name" value="homeodomain"/>
    <property type="match status" value="1"/>
</dbReference>
<feature type="DNA-binding region" description="Homeobox" evidence="7">
    <location>
        <begin position="22"/>
        <end position="81"/>
    </location>
</feature>
<keyword evidence="4 7" id="KW-0371">Homeobox</keyword>
<name>A0A4S8JNB1_MUSBA</name>
<dbReference type="InterPro" id="IPR009057">
    <property type="entry name" value="Homeodomain-like_sf"/>
</dbReference>
<dbReference type="Pfam" id="PF00046">
    <property type="entry name" value="Homeodomain"/>
    <property type="match status" value="1"/>
</dbReference>
<dbReference type="InterPro" id="IPR045224">
    <property type="entry name" value="HDZip_class_I_plant"/>
</dbReference>
<dbReference type="GO" id="GO:0045893">
    <property type="term" value="P:positive regulation of DNA-templated transcription"/>
    <property type="evidence" value="ECO:0007669"/>
    <property type="project" value="TreeGrafter"/>
</dbReference>
<organism evidence="12 13">
    <name type="scientific">Musa balbisiana</name>
    <name type="common">Banana</name>
    <dbReference type="NCBI Taxonomy" id="52838"/>
    <lineage>
        <taxon>Eukaryota</taxon>
        <taxon>Viridiplantae</taxon>
        <taxon>Streptophyta</taxon>
        <taxon>Embryophyta</taxon>
        <taxon>Tracheophyta</taxon>
        <taxon>Spermatophyta</taxon>
        <taxon>Magnoliopsida</taxon>
        <taxon>Liliopsida</taxon>
        <taxon>Zingiberales</taxon>
        <taxon>Musaceae</taxon>
        <taxon>Musa</taxon>
    </lineage>
</organism>
<feature type="compositionally biased region" description="Basic and acidic residues" evidence="10">
    <location>
        <begin position="1"/>
        <end position="10"/>
    </location>
</feature>
<feature type="region of interest" description="Disordered" evidence="10">
    <location>
        <begin position="125"/>
        <end position="224"/>
    </location>
</feature>
<comment type="caution">
    <text evidence="12">The sequence shown here is derived from an EMBL/GenBank/DDBJ whole genome shotgun (WGS) entry which is preliminary data.</text>
</comment>
<keyword evidence="13" id="KW-1185">Reference proteome</keyword>
<evidence type="ECO:0000256" key="6">
    <source>
        <dbReference type="ARBA" id="ARBA00025748"/>
    </source>
</evidence>
<feature type="compositionally biased region" description="Basic and acidic residues" evidence="10">
    <location>
        <begin position="125"/>
        <end position="147"/>
    </location>
</feature>
<evidence type="ECO:0000256" key="2">
    <source>
        <dbReference type="ARBA" id="ARBA00023015"/>
    </source>
</evidence>
<dbReference type="InterPro" id="IPR003106">
    <property type="entry name" value="Leu_zip_homeo"/>
</dbReference>
<keyword evidence="5 9" id="KW-0804">Transcription</keyword>
<accession>A0A4S8JNB1</accession>
<dbReference type="InterPro" id="IPR001356">
    <property type="entry name" value="HD"/>
</dbReference>
<sequence length="224" mass="25711">MGESEERCGGEEEGECCSKSSKGDRTRRFSEEQIRSLESTFEAQTKLEARQKQQLARELGLQPRQVGIWFQNKRARWKSKQLDREYRALRADYDALLSRFDSLNKEKQLLLKQRQALAELLDKAETNDRDAASKEKERRPRPSLKEEPDLEFAGCTEEEEEEEDDDDDNTLSYFCEDEPGPRAVQPAASSLPSSAEKQLHSATGRAAAQTSCSNSPWWEFWPLS</sequence>
<comment type="similarity">
    <text evidence="6 9">Belongs to the HD-ZIP homeobox family. Class I subfamily.</text>
</comment>
<dbReference type="AlphaFoldDB" id="A0A4S8JNB1"/>
<evidence type="ECO:0000256" key="10">
    <source>
        <dbReference type="SAM" id="MobiDB-lite"/>
    </source>
</evidence>
<comment type="function">
    <text evidence="9">Transcription factor.</text>
</comment>
<dbReference type="GO" id="GO:0005634">
    <property type="term" value="C:nucleus"/>
    <property type="evidence" value="ECO:0007669"/>
    <property type="project" value="UniProtKB-SubCell"/>
</dbReference>
<dbReference type="PANTHER" id="PTHR24326:SF122">
    <property type="entry name" value="HOMEOBOX-LEUCINE ZIPPER PROTEIN HOX6"/>
    <property type="match status" value="1"/>
</dbReference>
<evidence type="ECO:0000259" key="11">
    <source>
        <dbReference type="PROSITE" id="PS50071"/>
    </source>
</evidence>
<dbReference type="SMART" id="SM00389">
    <property type="entry name" value="HOX"/>
    <property type="match status" value="1"/>
</dbReference>
<dbReference type="GO" id="GO:0000981">
    <property type="term" value="F:DNA-binding transcription factor activity, RNA polymerase II-specific"/>
    <property type="evidence" value="ECO:0007669"/>
    <property type="project" value="UniProtKB-UniRule"/>
</dbReference>
<dbReference type="Pfam" id="PF02183">
    <property type="entry name" value="HALZ"/>
    <property type="match status" value="1"/>
</dbReference>
<keyword evidence="3 7" id="KW-0238">DNA-binding</keyword>
<evidence type="ECO:0000256" key="9">
    <source>
        <dbReference type="RuleBase" id="RU369038"/>
    </source>
</evidence>
<reference evidence="12 13" key="1">
    <citation type="journal article" date="2019" name="Nat. Plants">
        <title>Genome sequencing of Musa balbisiana reveals subgenome evolution and function divergence in polyploid bananas.</title>
        <authorList>
            <person name="Yao X."/>
        </authorList>
    </citation>
    <scope>NUCLEOTIDE SEQUENCE [LARGE SCALE GENOMIC DNA]</scope>
    <source>
        <strain evidence="13">cv. DH-PKW</strain>
        <tissue evidence="12">Leaves</tissue>
    </source>
</reference>